<gene>
    <name evidence="1" type="ORF">M8818_000019</name>
</gene>
<dbReference type="Proteomes" id="UP001320706">
    <property type="component" value="Unassembled WGS sequence"/>
</dbReference>
<name>A0ACC3SNY3_9PEZI</name>
<dbReference type="EMBL" id="JAMKPW020000001">
    <property type="protein sequence ID" value="KAK8221854.1"/>
    <property type="molecule type" value="Genomic_DNA"/>
</dbReference>
<comment type="caution">
    <text evidence="1">The sequence shown here is derived from an EMBL/GenBank/DDBJ whole genome shotgun (WGS) entry which is preliminary data.</text>
</comment>
<evidence type="ECO:0000313" key="2">
    <source>
        <dbReference type="Proteomes" id="UP001320706"/>
    </source>
</evidence>
<keyword evidence="2" id="KW-1185">Reference proteome</keyword>
<reference evidence="1" key="1">
    <citation type="submission" date="2024-02" db="EMBL/GenBank/DDBJ databases">
        <title>Metagenome Assembled Genome of Zalaria obscura JY119.</title>
        <authorList>
            <person name="Vighnesh L."/>
            <person name="Jagadeeshwari U."/>
            <person name="Venkata Ramana C."/>
            <person name="Sasikala C."/>
        </authorList>
    </citation>
    <scope>NUCLEOTIDE SEQUENCE</scope>
    <source>
        <strain evidence="1">JY119</strain>
    </source>
</reference>
<organism evidence="1 2">
    <name type="scientific">Zalaria obscura</name>
    <dbReference type="NCBI Taxonomy" id="2024903"/>
    <lineage>
        <taxon>Eukaryota</taxon>
        <taxon>Fungi</taxon>
        <taxon>Dikarya</taxon>
        <taxon>Ascomycota</taxon>
        <taxon>Pezizomycotina</taxon>
        <taxon>Dothideomycetes</taxon>
        <taxon>Dothideomycetidae</taxon>
        <taxon>Dothideales</taxon>
        <taxon>Zalariaceae</taxon>
        <taxon>Zalaria</taxon>
    </lineage>
</organism>
<protein>
    <submittedName>
        <fullName evidence="1">Uncharacterized protein</fullName>
    </submittedName>
</protein>
<proteinExistence type="predicted"/>
<evidence type="ECO:0000313" key="1">
    <source>
        <dbReference type="EMBL" id="KAK8221854.1"/>
    </source>
</evidence>
<sequence>MLEPDPKLRLLTNQVLHSNTNAMTVTSPVERGSHGSGREMEGPSNLPNVASERSGIERSRQCWNVVRRFVASFSVCIPVYRQGPSRLDSPLLLHENRSSLNLDGSAFICDYRRGTGPGVPV</sequence>
<accession>A0ACC3SNY3</accession>